<dbReference type="PANTHER" id="PTHR36756">
    <property type="entry name" value="EXPRESSED PROTEIN"/>
    <property type="match status" value="1"/>
</dbReference>
<evidence type="ECO:0000256" key="1">
    <source>
        <dbReference type="SAM" id="MobiDB-lite"/>
    </source>
</evidence>
<accession>A0A1D1Z9A2</accession>
<sequence length="278" mass="31034">MRETDVNMDAGGKRRLPMWMCKRSAPEELKGSGNDESRLLLQGQDQSEAPLRKLKTNAIKAGEELARQVTNNFDETSGSFFRSGTRKRSKRSSRFDVNPRITRCSEAALERKKDPAVDSQSRTQESYGYEKAKQIINVPGPQNDMDSEALFLTKSEDQVELTVDDLVSIAEEYVSIDKEKEQWQTANEKSKSEALNSSPSVLGRNNFGVLCRAAQNSPQILNCMTTAYGSHLSATDMVEHSPPNISRTGDAAKDMLDLFLGPLLRMPIEGNLKELKKK</sequence>
<reference evidence="2" key="1">
    <citation type="submission" date="2015-07" db="EMBL/GenBank/DDBJ databases">
        <title>Transcriptome Assembly of Anthurium amnicola.</title>
        <authorList>
            <person name="Suzuki J."/>
        </authorList>
    </citation>
    <scope>NUCLEOTIDE SEQUENCE</scope>
</reference>
<gene>
    <name evidence="2" type="primary">eno_21</name>
    <name evidence="2" type="ORF">g.112181</name>
</gene>
<proteinExistence type="predicted"/>
<organism evidence="2">
    <name type="scientific">Anthurium amnicola</name>
    <dbReference type="NCBI Taxonomy" id="1678845"/>
    <lineage>
        <taxon>Eukaryota</taxon>
        <taxon>Viridiplantae</taxon>
        <taxon>Streptophyta</taxon>
        <taxon>Embryophyta</taxon>
        <taxon>Tracheophyta</taxon>
        <taxon>Spermatophyta</taxon>
        <taxon>Magnoliopsida</taxon>
        <taxon>Liliopsida</taxon>
        <taxon>Araceae</taxon>
        <taxon>Pothoideae</taxon>
        <taxon>Potheae</taxon>
        <taxon>Anthurium</taxon>
    </lineage>
</organism>
<evidence type="ECO:0000313" key="2">
    <source>
        <dbReference type="EMBL" id="JAT63470.1"/>
    </source>
</evidence>
<dbReference type="AlphaFoldDB" id="A0A1D1Z9A2"/>
<name>A0A1D1Z9A2_9ARAE</name>
<protein>
    <submittedName>
        <fullName evidence="2">Enolase</fullName>
    </submittedName>
</protein>
<feature type="region of interest" description="Disordered" evidence="1">
    <location>
        <begin position="75"/>
        <end position="95"/>
    </location>
</feature>
<dbReference type="EMBL" id="GDJX01004466">
    <property type="protein sequence ID" value="JAT63470.1"/>
    <property type="molecule type" value="Transcribed_RNA"/>
</dbReference>
<dbReference type="PANTHER" id="PTHR36756:SF1">
    <property type="entry name" value="EXPRESSED PROTEIN"/>
    <property type="match status" value="1"/>
</dbReference>